<evidence type="ECO:0000313" key="1">
    <source>
        <dbReference type="EMBL" id="DAE21013.1"/>
    </source>
</evidence>
<organism evidence="1">
    <name type="scientific">Siphoviridae sp. ct8LX107</name>
    <dbReference type="NCBI Taxonomy" id="2826169"/>
    <lineage>
        <taxon>Viruses</taxon>
        <taxon>Duplodnaviria</taxon>
        <taxon>Heunggongvirae</taxon>
        <taxon>Uroviricota</taxon>
        <taxon>Caudoviricetes</taxon>
    </lineage>
</organism>
<reference evidence="1" key="1">
    <citation type="journal article" date="2021" name="Proc. Natl. Acad. Sci. U.S.A.">
        <title>A Catalog of Tens of Thousands of Viruses from Human Metagenomes Reveals Hidden Associations with Chronic Diseases.</title>
        <authorList>
            <person name="Tisza M.J."/>
            <person name="Buck C.B."/>
        </authorList>
    </citation>
    <scope>NUCLEOTIDE SEQUENCE</scope>
    <source>
        <strain evidence="1">Ct8LX107</strain>
    </source>
</reference>
<dbReference type="EMBL" id="BK015706">
    <property type="protein sequence ID" value="DAE21013.1"/>
    <property type="molecule type" value="Genomic_DNA"/>
</dbReference>
<name>A0A8S5QQJ9_9CAUD</name>
<dbReference type="InterPro" id="IPR010064">
    <property type="entry name" value="HK97-gp10_tail"/>
</dbReference>
<protein>
    <submittedName>
        <fullName evidence="1">Putative tail component</fullName>
    </submittedName>
</protein>
<dbReference type="Pfam" id="PF04883">
    <property type="entry name" value="HK97-gp10_like"/>
    <property type="match status" value="1"/>
</dbReference>
<sequence length="140" mass="15431">MVGNLIDNSAAFLAELERAKARALETIGQQAERYAKDKCPVGTVESTGKKGYIGGTLRNSITHRVDGDVMSLGSNVEYAPYVSLGTGPYFEAPPEWEQFTTTRGSGVGKSYVRPRPYIRPAIEDHREEYKEIMRDELSGG</sequence>
<accession>A0A8S5QQJ9</accession>
<proteinExistence type="predicted"/>